<dbReference type="GO" id="GO:0022857">
    <property type="term" value="F:transmembrane transporter activity"/>
    <property type="evidence" value="ECO:0007669"/>
    <property type="project" value="UniProtKB-UniRule"/>
</dbReference>
<evidence type="ECO:0000256" key="3">
    <source>
        <dbReference type="ARBA" id="ARBA00022519"/>
    </source>
</evidence>
<keyword evidence="3 7" id="KW-0997">Cell inner membrane</keyword>
<dbReference type="EMBL" id="CP011132">
    <property type="protein sequence ID" value="AKE61502.1"/>
    <property type="molecule type" value="Genomic_DNA"/>
</dbReference>
<evidence type="ECO:0000313" key="10">
    <source>
        <dbReference type="Proteomes" id="UP000034085"/>
    </source>
</evidence>
<protein>
    <recommendedName>
        <fullName evidence="7">TRAP transporter large permease protein</fullName>
    </recommendedName>
</protein>
<feature type="transmembrane region" description="Helical" evidence="7">
    <location>
        <begin position="359"/>
        <end position="386"/>
    </location>
</feature>
<dbReference type="KEGG" id="cama:F384_24480"/>
<comment type="subcellular location">
    <subcellularLocation>
        <location evidence="1 7">Cell inner membrane</location>
        <topology evidence="1 7">Multi-pass membrane protein</topology>
    </subcellularLocation>
</comment>
<dbReference type="NCBIfam" id="TIGR00786">
    <property type="entry name" value="dctM"/>
    <property type="match status" value="1"/>
</dbReference>
<feature type="transmembrane region" description="Helical" evidence="7">
    <location>
        <begin position="398"/>
        <end position="421"/>
    </location>
</feature>
<name>A0A0F6TZN5_CITAM</name>
<feature type="transmembrane region" description="Helical" evidence="7">
    <location>
        <begin position="242"/>
        <end position="260"/>
    </location>
</feature>
<feature type="transmembrane region" description="Helical" evidence="7">
    <location>
        <begin position="168"/>
        <end position="193"/>
    </location>
</feature>
<evidence type="ECO:0000256" key="4">
    <source>
        <dbReference type="ARBA" id="ARBA00022692"/>
    </source>
</evidence>
<evidence type="ECO:0000259" key="8">
    <source>
        <dbReference type="Pfam" id="PF06808"/>
    </source>
</evidence>
<proteinExistence type="inferred from homology"/>
<dbReference type="PANTHER" id="PTHR33362">
    <property type="entry name" value="SIALIC ACID TRAP TRANSPORTER PERMEASE PROTEIN SIAT-RELATED"/>
    <property type="match status" value="1"/>
</dbReference>
<dbReference type="PATRIC" id="fig|1261127.3.peg.5070"/>
<evidence type="ECO:0000256" key="5">
    <source>
        <dbReference type="ARBA" id="ARBA00022989"/>
    </source>
</evidence>
<dbReference type="HOGENOM" id="CLU_019824_4_1_6"/>
<feature type="transmembrane region" description="Helical" evidence="7">
    <location>
        <begin position="336"/>
        <end position="353"/>
    </location>
</feature>
<accession>A0A0F6TZN5</accession>
<feature type="transmembrane region" description="Helical" evidence="7">
    <location>
        <begin position="213"/>
        <end position="236"/>
    </location>
</feature>
<reference evidence="9 10" key="1">
    <citation type="journal article" date="2013" name="Appl. Microbiol. Biotechnol.">
        <title>Glycerol assimilation and production of 1,3-propanediol by Citrobacter amalonaticus Y19.</title>
        <authorList>
            <person name="Ainala S.K."/>
            <person name="Ashok S."/>
            <person name="Ko Y."/>
            <person name="Park S."/>
        </authorList>
    </citation>
    <scope>NUCLEOTIDE SEQUENCE [LARGE SCALE GENOMIC DNA]</scope>
    <source>
        <strain evidence="9 10">Y19</strain>
    </source>
</reference>
<dbReference type="InterPro" id="IPR004681">
    <property type="entry name" value="TRAP_DctM"/>
</dbReference>
<keyword evidence="7" id="KW-0813">Transport</keyword>
<dbReference type="RefSeq" id="WP_046495611.1">
    <property type="nucleotide sequence ID" value="NZ_CP011132.1"/>
</dbReference>
<evidence type="ECO:0000256" key="6">
    <source>
        <dbReference type="ARBA" id="ARBA00023136"/>
    </source>
</evidence>
<feature type="transmembrane region" description="Helical" evidence="7">
    <location>
        <begin position="314"/>
        <end position="331"/>
    </location>
</feature>
<comment type="similarity">
    <text evidence="7">Belongs to the TRAP transporter large permease family.</text>
</comment>
<dbReference type="PANTHER" id="PTHR33362:SF2">
    <property type="entry name" value="TRAP TRANSPORTER LARGE PERMEASE PROTEIN"/>
    <property type="match status" value="1"/>
</dbReference>
<evidence type="ECO:0000313" key="9">
    <source>
        <dbReference type="EMBL" id="AKE61502.1"/>
    </source>
</evidence>
<gene>
    <name evidence="9" type="ORF">F384_24480</name>
</gene>
<keyword evidence="5 7" id="KW-1133">Transmembrane helix</keyword>
<feature type="transmembrane region" description="Helical" evidence="7">
    <location>
        <begin position="272"/>
        <end position="294"/>
    </location>
</feature>
<keyword evidence="2" id="KW-1003">Cell membrane</keyword>
<comment type="subunit">
    <text evidence="7">The complex comprises the extracytoplasmic solute receptor protein and the two transmembrane proteins.</text>
</comment>
<feature type="transmembrane region" description="Helical" evidence="7">
    <location>
        <begin position="55"/>
        <end position="73"/>
    </location>
</feature>
<feature type="transmembrane region" description="Helical" evidence="7">
    <location>
        <begin position="80"/>
        <end position="106"/>
    </location>
</feature>
<dbReference type="AlphaFoldDB" id="A0A0F6TZN5"/>
<dbReference type="PIRSF" id="PIRSF006066">
    <property type="entry name" value="HI0050"/>
    <property type="match status" value="1"/>
</dbReference>
<dbReference type="InterPro" id="IPR010656">
    <property type="entry name" value="DctM"/>
</dbReference>
<feature type="transmembrane region" description="Helical" evidence="7">
    <location>
        <begin position="7"/>
        <end position="35"/>
    </location>
</feature>
<dbReference type="Pfam" id="PF06808">
    <property type="entry name" value="DctM"/>
    <property type="match status" value="1"/>
</dbReference>
<feature type="domain" description="TRAP C4-dicarboxylate transport system permease DctM subunit" evidence="8">
    <location>
        <begin position="10"/>
        <end position="417"/>
    </location>
</feature>
<comment type="function">
    <text evidence="7">Part of the tripartite ATP-independent periplasmic (TRAP) transport system.</text>
</comment>
<evidence type="ECO:0000256" key="2">
    <source>
        <dbReference type="ARBA" id="ARBA00022475"/>
    </source>
</evidence>
<keyword evidence="4 7" id="KW-0812">Transmembrane</keyword>
<evidence type="ECO:0000256" key="7">
    <source>
        <dbReference type="RuleBase" id="RU369079"/>
    </source>
</evidence>
<dbReference type="Proteomes" id="UP000034085">
    <property type="component" value="Chromosome"/>
</dbReference>
<dbReference type="GO" id="GO:0005886">
    <property type="term" value="C:plasma membrane"/>
    <property type="evidence" value="ECO:0007669"/>
    <property type="project" value="UniProtKB-SubCell"/>
</dbReference>
<dbReference type="OrthoDB" id="8627919at2"/>
<sequence length="428" mass="45983">MDAFILVFTLGIMLAIGVPVAYAVGISAIVGAWYIDIPLEAVMIQLTNGVNKFSLLAIPFFILAGAIMAEGGIARRLVNFAYIFVGFIRGGLSLVNIVASTFFGAISGSSVADTASIGSVMIPEMDKKGYPRDFAAAVTASGSVQAILTPPSHNSVIYSLATGGTVSIAALFIAGILPGLLLSFALMVMCVGFAHKRGYPKGERVPFRQALKIFLDTLWGLMTVVIIMGGILSGIFTATESAAIACLWAFFVTMFIYRDYKWSELPKLMYRTVKTVTIVMILIGFAAAFGAIMTYMQLPMRITEAFTSISDNKYVILMCINIMLLLIGTLMDMAPLILILTPVLLPVTNALGIDPVHFGMIMLVNLGIGLITPPVGSVLFVASAVSKQKIEQVVKAMLPFYAVLFLVLMLVTYIPAISLFLPKFFGVM</sequence>
<organism evidence="9 10">
    <name type="scientific">Citrobacter amalonaticus Y19</name>
    <dbReference type="NCBI Taxonomy" id="1261127"/>
    <lineage>
        <taxon>Bacteria</taxon>
        <taxon>Pseudomonadati</taxon>
        <taxon>Pseudomonadota</taxon>
        <taxon>Gammaproteobacteria</taxon>
        <taxon>Enterobacterales</taxon>
        <taxon>Enterobacteriaceae</taxon>
        <taxon>Citrobacter</taxon>
    </lineage>
</organism>
<keyword evidence="6 7" id="KW-0472">Membrane</keyword>
<evidence type="ECO:0000256" key="1">
    <source>
        <dbReference type="ARBA" id="ARBA00004429"/>
    </source>
</evidence>